<gene>
    <name evidence="10" type="ORF">KFK14_04320</name>
</gene>
<dbReference type="EMBL" id="CP073910">
    <property type="protein sequence ID" value="QUT06675.1"/>
    <property type="molecule type" value="Genomic_DNA"/>
</dbReference>
<dbReference type="GO" id="GO:0016020">
    <property type="term" value="C:membrane"/>
    <property type="evidence" value="ECO:0007669"/>
    <property type="project" value="UniProtKB-SubCell"/>
</dbReference>
<dbReference type="GO" id="GO:0016780">
    <property type="term" value="F:phosphotransferase activity, for other substituted phosphate groups"/>
    <property type="evidence" value="ECO:0007669"/>
    <property type="project" value="TreeGrafter"/>
</dbReference>
<feature type="transmembrane region" description="Helical" evidence="8">
    <location>
        <begin position="301"/>
        <end position="321"/>
    </location>
</feature>
<dbReference type="Pfam" id="PF13727">
    <property type="entry name" value="CoA_binding_3"/>
    <property type="match status" value="1"/>
</dbReference>
<dbReference type="SUPFAM" id="SSF51735">
    <property type="entry name" value="NAD(P)-binding Rossmann-fold domains"/>
    <property type="match status" value="1"/>
</dbReference>
<dbReference type="PANTHER" id="PTHR30576:SF0">
    <property type="entry name" value="UNDECAPRENYL-PHOSPHATE N-ACETYLGALACTOSAMINYL 1-PHOSPHATE TRANSFERASE-RELATED"/>
    <property type="match status" value="1"/>
</dbReference>
<accession>A0A975K8C5</accession>
<evidence type="ECO:0000256" key="2">
    <source>
        <dbReference type="ARBA" id="ARBA00006464"/>
    </source>
</evidence>
<dbReference type="KEGG" id="spph:KFK14_04320"/>
<dbReference type="PANTHER" id="PTHR30576">
    <property type="entry name" value="COLANIC BIOSYNTHESIS UDP-GLUCOSE LIPID CARRIER TRANSFERASE"/>
    <property type="match status" value="1"/>
</dbReference>
<dbReference type="AlphaFoldDB" id="A0A975K8C5"/>
<feature type="transmembrane region" description="Helical" evidence="8">
    <location>
        <begin position="111"/>
        <end position="129"/>
    </location>
</feature>
<evidence type="ECO:0000256" key="8">
    <source>
        <dbReference type="SAM" id="Phobius"/>
    </source>
</evidence>
<evidence type="ECO:0000313" key="11">
    <source>
        <dbReference type="Proteomes" id="UP000681425"/>
    </source>
</evidence>
<feature type="transmembrane region" description="Helical" evidence="8">
    <location>
        <begin position="69"/>
        <end position="90"/>
    </location>
</feature>
<reference evidence="10" key="1">
    <citation type="submission" date="2021-04" db="EMBL/GenBank/DDBJ databases">
        <title>Isolation of p-tert-butylphenol degrading bacteria Sphingobium phenoxybenzoativorans Tas13 from active sludge.</title>
        <authorList>
            <person name="Li Y."/>
        </authorList>
    </citation>
    <scope>NUCLEOTIDE SEQUENCE</scope>
    <source>
        <strain evidence="10">Tas13</strain>
    </source>
</reference>
<evidence type="ECO:0000256" key="3">
    <source>
        <dbReference type="ARBA" id="ARBA00022679"/>
    </source>
</evidence>
<dbReference type="Gene3D" id="3.40.50.720">
    <property type="entry name" value="NAD(P)-binding Rossmann-like Domain"/>
    <property type="match status" value="1"/>
</dbReference>
<keyword evidence="4 8" id="KW-0812">Transmembrane</keyword>
<sequence length="489" mass="53821">MKVRGQGEGPEPLPAGVGMIYDGPERRTAPRGRRMGARAAREIAALVEMLALAATLAAATLTIDRWHPSTLPTLVMFSIFWLGLYVLLTYRFNQASDSLLARDLLADRMGNWIKSALLLVILAFTTKTSEDLSRLWFATSAGLGLAAIGVSRTISWALLSSNRFGAARTHIAIYGAGDNLQELRARLIANPLGSIEGLYDDSRAGRGRTAASGLDQLLVKAREGRIDAVVINLPWSAEGQIKKIVEQLEAVNVDVLLVPPEALAEHGAFRSARLGQLNALALYTRPSDGIAALIKTCMDRAFALIALILLSPLMLVVALLIRLESPGPIFFRQLRCGLNNTPFTMWKFRSMRQAAEDRNADRLVVRGDSRVTKVGAVIRKLSIDELPQLLNVLNGTMSLVGPRPHAYGAKAADRLYEEVVDRYAARHRMRPGLTGLAQVRGFRGNTENESDIRNRVASDLEYMDRWSLSLDLAILFRTAITLIWQRNAY</sequence>
<dbReference type="InterPro" id="IPR017475">
    <property type="entry name" value="EPS_sugar_tfrase"/>
</dbReference>
<name>A0A975K8C5_9SPHN</name>
<evidence type="ECO:0000259" key="9">
    <source>
        <dbReference type="Pfam" id="PF02397"/>
    </source>
</evidence>
<organism evidence="10 11">
    <name type="scientific">Sphingobium phenoxybenzoativorans</name>
    <dbReference type="NCBI Taxonomy" id="1592790"/>
    <lineage>
        <taxon>Bacteria</taxon>
        <taxon>Pseudomonadati</taxon>
        <taxon>Pseudomonadota</taxon>
        <taxon>Alphaproteobacteria</taxon>
        <taxon>Sphingomonadales</taxon>
        <taxon>Sphingomonadaceae</taxon>
        <taxon>Sphingobium</taxon>
    </lineage>
</organism>
<dbReference type="InterPro" id="IPR036291">
    <property type="entry name" value="NAD(P)-bd_dom_sf"/>
</dbReference>
<evidence type="ECO:0000256" key="6">
    <source>
        <dbReference type="ARBA" id="ARBA00023136"/>
    </source>
</evidence>
<keyword evidence="3" id="KW-0808">Transferase</keyword>
<keyword evidence="7" id="KW-0270">Exopolysaccharide synthesis</keyword>
<protein>
    <submittedName>
        <fullName evidence="10">Exopolysaccharide biosynthesis polyprenyl glycosylphosphotransferase</fullName>
    </submittedName>
</protein>
<keyword evidence="6 8" id="KW-0472">Membrane</keyword>
<feature type="domain" description="Bacterial sugar transferase" evidence="9">
    <location>
        <begin position="295"/>
        <end position="482"/>
    </location>
</feature>
<dbReference type="RefSeq" id="WP_212609993.1">
    <property type="nucleotide sequence ID" value="NZ_CP073910.1"/>
</dbReference>
<feature type="transmembrane region" description="Helical" evidence="8">
    <location>
        <begin position="135"/>
        <end position="159"/>
    </location>
</feature>
<evidence type="ECO:0000256" key="5">
    <source>
        <dbReference type="ARBA" id="ARBA00022989"/>
    </source>
</evidence>
<dbReference type="GO" id="GO:0000271">
    <property type="term" value="P:polysaccharide biosynthetic process"/>
    <property type="evidence" value="ECO:0007669"/>
    <property type="project" value="UniProtKB-KW"/>
</dbReference>
<comment type="subcellular location">
    <subcellularLocation>
        <location evidence="1">Membrane</location>
        <topology evidence="1">Multi-pass membrane protein</topology>
    </subcellularLocation>
</comment>
<keyword evidence="11" id="KW-1185">Reference proteome</keyword>
<evidence type="ECO:0000256" key="7">
    <source>
        <dbReference type="ARBA" id="ARBA00023169"/>
    </source>
</evidence>
<evidence type="ECO:0000256" key="4">
    <source>
        <dbReference type="ARBA" id="ARBA00022692"/>
    </source>
</evidence>
<dbReference type="Proteomes" id="UP000681425">
    <property type="component" value="Chromosome"/>
</dbReference>
<comment type="similarity">
    <text evidence="2">Belongs to the bacterial sugar transferase family.</text>
</comment>
<dbReference type="NCBIfam" id="TIGR03025">
    <property type="entry name" value="EPS_sugtrans"/>
    <property type="match status" value="1"/>
</dbReference>
<evidence type="ECO:0000256" key="1">
    <source>
        <dbReference type="ARBA" id="ARBA00004141"/>
    </source>
</evidence>
<evidence type="ECO:0000313" key="10">
    <source>
        <dbReference type="EMBL" id="QUT06675.1"/>
    </source>
</evidence>
<feature type="transmembrane region" description="Helical" evidence="8">
    <location>
        <begin position="43"/>
        <end position="63"/>
    </location>
</feature>
<dbReference type="InterPro" id="IPR003362">
    <property type="entry name" value="Bact_transf"/>
</dbReference>
<keyword evidence="5 8" id="KW-1133">Transmembrane helix</keyword>
<proteinExistence type="inferred from homology"/>
<dbReference type="Pfam" id="PF02397">
    <property type="entry name" value="Bac_transf"/>
    <property type="match status" value="1"/>
</dbReference>